<proteinExistence type="predicted"/>
<organism evidence="2 3">
    <name type="scientific">Candidatus Sphingobacterium stercoripullorum</name>
    <dbReference type="NCBI Taxonomy" id="2838759"/>
    <lineage>
        <taxon>Bacteria</taxon>
        <taxon>Pseudomonadati</taxon>
        <taxon>Bacteroidota</taxon>
        <taxon>Sphingobacteriia</taxon>
        <taxon>Sphingobacteriales</taxon>
        <taxon>Sphingobacteriaceae</taxon>
        <taxon>Sphingobacterium</taxon>
    </lineage>
</organism>
<name>A0A9D2AZV1_9SPHI</name>
<feature type="compositionally biased region" description="Basic and acidic residues" evidence="1">
    <location>
        <begin position="13"/>
        <end position="27"/>
    </location>
</feature>
<feature type="region of interest" description="Disordered" evidence="1">
    <location>
        <begin position="1"/>
        <end position="61"/>
    </location>
</feature>
<comment type="caution">
    <text evidence="2">The sequence shown here is derived from an EMBL/GenBank/DDBJ whole genome shotgun (WGS) entry which is preliminary data.</text>
</comment>
<evidence type="ECO:0000313" key="3">
    <source>
        <dbReference type="Proteomes" id="UP000824156"/>
    </source>
</evidence>
<evidence type="ECO:0000313" key="2">
    <source>
        <dbReference type="EMBL" id="HIX55241.1"/>
    </source>
</evidence>
<sequence>MTKRHPEPGAPEHPPKKDDTPIKDPDKKRKIKDPKTPQQDDSPVENPPRDPSIHPPKEPLK</sequence>
<feature type="compositionally biased region" description="Basic and acidic residues" evidence="1">
    <location>
        <begin position="47"/>
        <end position="61"/>
    </location>
</feature>
<dbReference type="AlphaFoldDB" id="A0A9D2AZV1"/>
<reference evidence="2" key="1">
    <citation type="journal article" date="2021" name="PeerJ">
        <title>Extensive microbial diversity within the chicken gut microbiome revealed by metagenomics and culture.</title>
        <authorList>
            <person name="Gilroy R."/>
            <person name="Ravi A."/>
            <person name="Getino M."/>
            <person name="Pursley I."/>
            <person name="Horton D.L."/>
            <person name="Alikhan N.F."/>
            <person name="Baker D."/>
            <person name="Gharbi K."/>
            <person name="Hall N."/>
            <person name="Watson M."/>
            <person name="Adriaenssens E.M."/>
            <person name="Foster-Nyarko E."/>
            <person name="Jarju S."/>
            <person name="Secka A."/>
            <person name="Antonio M."/>
            <person name="Oren A."/>
            <person name="Chaudhuri R.R."/>
            <person name="La Ragione R."/>
            <person name="Hildebrand F."/>
            <person name="Pallen M.J."/>
        </authorList>
    </citation>
    <scope>NUCLEOTIDE SEQUENCE</scope>
    <source>
        <strain evidence="2">1719</strain>
    </source>
</reference>
<dbReference type="EMBL" id="DXEZ01000261">
    <property type="protein sequence ID" value="HIX55241.1"/>
    <property type="molecule type" value="Genomic_DNA"/>
</dbReference>
<evidence type="ECO:0000256" key="1">
    <source>
        <dbReference type="SAM" id="MobiDB-lite"/>
    </source>
</evidence>
<accession>A0A9D2AZV1</accession>
<reference evidence="2" key="2">
    <citation type="submission" date="2021-04" db="EMBL/GenBank/DDBJ databases">
        <authorList>
            <person name="Gilroy R."/>
        </authorList>
    </citation>
    <scope>NUCLEOTIDE SEQUENCE</scope>
    <source>
        <strain evidence="2">1719</strain>
    </source>
</reference>
<protein>
    <submittedName>
        <fullName evidence="2">Uncharacterized protein</fullName>
    </submittedName>
</protein>
<dbReference type="Proteomes" id="UP000824156">
    <property type="component" value="Unassembled WGS sequence"/>
</dbReference>
<gene>
    <name evidence="2" type="ORF">H9853_09445</name>
</gene>